<proteinExistence type="inferred from homology"/>
<evidence type="ECO:0000313" key="16">
    <source>
        <dbReference type="EMBL" id="MFC4337961.1"/>
    </source>
</evidence>
<comment type="cofactor">
    <cofactor evidence="1">
        <name>siroheme</name>
        <dbReference type="ChEBI" id="CHEBI:60052"/>
    </cofactor>
</comment>
<organism evidence="16 17">
    <name type="scientific">Salininema proteolyticum</name>
    <dbReference type="NCBI Taxonomy" id="1607685"/>
    <lineage>
        <taxon>Bacteria</taxon>
        <taxon>Bacillati</taxon>
        <taxon>Actinomycetota</taxon>
        <taxon>Actinomycetes</taxon>
        <taxon>Glycomycetales</taxon>
        <taxon>Glycomycetaceae</taxon>
        <taxon>Salininema</taxon>
    </lineage>
</organism>
<feature type="domain" description="BFD-like [2Fe-2S]-binding" evidence="13">
    <location>
        <begin position="397"/>
        <end position="441"/>
    </location>
</feature>
<comment type="cofactor">
    <cofactor evidence="2">
        <name>[4Fe-4S] cluster</name>
        <dbReference type="ChEBI" id="CHEBI:49883"/>
    </cofactor>
</comment>
<dbReference type="PRINTS" id="PR00368">
    <property type="entry name" value="FADPNR"/>
</dbReference>
<dbReference type="InterPro" id="IPR016156">
    <property type="entry name" value="FAD/NAD-linked_Rdtase_dimer_sf"/>
</dbReference>
<keyword evidence="12" id="KW-0411">Iron-sulfur</keyword>
<evidence type="ECO:0000259" key="14">
    <source>
        <dbReference type="Pfam" id="PF07992"/>
    </source>
</evidence>
<evidence type="ECO:0000256" key="12">
    <source>
        <dbReference type="ARBA" id="ARBA00023014"/>
    </source>
</evidence>
<keyword evidence="9" id="KW-0274">FAD</keyword>
<evidence type="ECO:0000256" key="11">
    <source>
        <dbReference type="ARBA" id="ARBA00023004"/>
    </source>
</evidence>
<evidence type="ECO:0000256" key="8">
    <source>
        <dbReference type="ARBA" id="ARBA00022723"/>
    </source>
</evidence>
<dbReference type="Pfam" id="PF07992">
    <property type="entry name" value="Pyr_redox_2"/>
    <property type="match status" value="1"/>
</dbReference>
<dbReference type="InterPro" id="IPR041575">
    <property type="entry name" value="Rubredoxin_C"/>
</dbReference>
<dbReference type="PRINTS" id="PR00469">
    <property type="entry name" value="PNDRDTASEII"/>
</dbReference>
<dbReference type="Pfam" id="PF18267">
    <property type="entry name" value="Rubredoxin_C"/>
    <property type="match status" value="1"/>
</dbReference>
<evidence type="ECO:0000256" key="5">
    <source>
        <dbReference type="ARBA" id="ARBA00010429"/>
    </source>
</evidence>
<sequence length="453" mass="46512">MRLAVIGNGMAGSRLARRTAEAGMAVTVFAAEASAAYNRVLLSEYVGGTGTRESITLPSLPGSVDLRTSTEAAVLDAESLTVDGEEFDAVVLATGARPVLPPIPGLDREAERVFTLRDIEDAEAIKTAASRSGRAVVLGGGLLGLEAARGLAASGLAVTVVHAAPHLLERQVDPDGGEMVRRAYAELGVESVCDAMTARVEASSDGVALHLADGRAVEGDFLVVSCGVAPNTGLAADAGLEVGRGVVIDDHCRTSAEGVFAIGDCAEHEGIAYGLVEPAWEQADVVAAYLMSDPDEPRFTGSDPILRLKAKGIELAAMGTVRADEAVSFADPANNTYARLAVADGRLAGAVLVGDNPSVGEIVELYDTGAPLPANRRSLLLGRFETPRAAESSDESLVCRCNNVTLGDLKSAHGEGCRTVEDLAAATAATTGCGTCRADVAAFCRTAAEPAKA</sequence>
<dbReference type="Proteomes" id="UP001595823">
    <property type="component" value="Unassembled WGS sequence"/>
</dbReference>
<evidence type="ECO:0000256" key="3">
    <source>
        <dbReference type="ARBA" id="ARBA00001974"/>
    </source>
</evidence>
<evidence type="ECO:0000313" key="17">
    <source>
        <dbReference type="Proteomes" id="UP001595823"/>
    </source>
</evidence>
<comment type="caution">
    <text evidence="16">The sequence shown here is derived from an EMBL/GenBank/DDBJ whole genome shotgun (WGS) entry which is preliminary data.</text>
</comment>
<feature type="domain" description="FAD/NAD(P)-binding" evidence="14">
    <location>
        <begin position="2"/>
        <end position="270"/>
    </location>
</feature>
<keyword evidence="8" id="KW-0479">Metal-binding</keyword>
<evidence type="ECO:0000256" key="7">
    <source>
        <dbReference type="ARBA" id="ARBA00022630"/>
    </source>
</evidence>
<dbReference type="InterPro" id="IPR023753">
    <property type="entry name" value="FAD/NAD-binding_dom"/>
</dbReference>
<dbReference type="InterPro" id="IPR041854">
    <property type="entry name" value="BFD-like_2Fe2S-bd_dom_sf"/>
</dbReference>
<evidence type="ECO:0000256" key="9">
    <source>
        <dbReference type="ARBA" id="ARBA00022827"/>
    </source>
</evidence>
<keyword evidence="7" id="KW-0285">Flavoprotein</keyword>
<dbReference type="PANTHER" id="PTHR43809">
    <property type="entry name" value="NITRITE REDUCTASE (NADH) LARGE SUBUNIT"/>
    <property type="match status" value="1"/>
</dbReference>
<evidence type="ECO:0000256" key="10">
    <source>
        <dbReference type="ARBA" id="ARBA00023002"/>
    </source>
</evidence>
<comment type="pathway">
    <text evidence="4">Nitrogen metabolism; nitrate reduction (assimilation).</text>
</comment>
<dbReference type="SUPFAM" id="SSF51905">
    <property type="entry name" value="FAD/NAD(P)-binding domain"/>
    <property type="match status" value="1"/>
</dbReference>
<dbReference type="Pfam" id="PF04324">
    <property type="entry name" value="Fer2_BFD"/>
    <property type="match status" value="1"/>
</dbReference>
<dbReference type="InterPro" id="IPR036188">
    <property type="entry name" value="FAD/NAD-bd_sf"/>
</dbReference>
<keyword evidence="10" id="KW-0560">Oxidoreductase</keyword>
<evidence type="ECO:0000256" key="4">
    <source>
        <dbReference type="ARBA" id="ARBA00005096"/>
    </source>
</evidence>
<name>A0ABV8U5X4_9ACTN</name>
<evidence type="ECO:0000259" key="15">
    <source>
        <dbReference type="Pfam" id="PF18267"/>
    </source>
</evidence>
<dbReference type="EMBL" id="JBHSDK010000061">
    <property type="protein sequence ID" value="MFC4337961.1"/>
    <property type="molecule type" value="Genomic_DNA"/>
</dbReference>
<comment type="similarity">
    <text evidence="5">Belongs to the nitrite and sulfite reductase 4Fe-4S domain family.</text>
</comment>
<evidence type="ECO:0000256" key="1">
    <source>
        <dbReference type="ARBA" id="ARBA00001929"/>
    </source>
</evidence>
<dbReference type="RefSeq" id="WP_380625479.1">
    <property type="nucleotide sequence ID" value="NZ_JBHSDK010000061.1"/>
</dbReference>
<gene>
    <name evidence="16" type="ORF">ACFPET_22465</name>
</gene>
<comment type="cofactor">
    <cofactor evidence="3">
        <name>FAD</name>
        <dbReference type="ChEBI" id="CHEBI:57692"/>
    </cofactor>
</comment>
<dbReference type="Gene3D" id="3.50.50.60">
    <property type="entry name" value="FAD/NAD(P)-binding domain"/>
    <property type="match status" value="2"/>
</dbReference>
<dbReference type="Gene3D" id="1.10.10.1100">
    <property type="entry name" value="BFD-like [2Fe-2S]-binding domain"/>
    <property type="match status" value="1"/>
</dbReference>
<dbReference type="InterPro" id="IPR007419">
    <property type="entry name" value="BFD-like_2Fe2S-bd_dom"/>
</dbReference>
<dbReference type="PANTHER" id="PTHR43809:SF1">
    <property type="entry name" value="NITRITE REDUCTASE (NADH) LARGE SUBUNIT"/>
    <property type="match status" value="1"/>
</dbReference>
<dbReference type="Gene3D" id="3.30.390.30">
    <property type="match status" value="1"/>
</dbReference>
<keyword evidence="6" id="KW-0349">Heme</keyword>
<dbReference type="InterPro" id="IPR052034">
    <property type="entry name" value="NasD-like"/>
</dbReference>
<keyword evidence="11" id="KW-0408">Iron</keyword>
<reference evidence="17" key="1">
    <citation type="journal article" date="2019" name="Int. J. Syst. Evol. Microbiol.">
        <title>The Global Catalogue of Microorganisms (GCM) 10K type strain sequencing project: providing services to taxonomists for standard genome sequencing and annotation.</title>
        <authorList>
            <consortium name="The Broad Institute Genomics Platform"/>
            <consortium name="The Broad Institute Genome Sequencing Center for Infectious Disease"/>
            <person name="Wu L."/>
            <person name="Ma J."/>
        </authorList>
    </citation>
    <scope>NUCLEOTIDE SEQUENCE [LARGE SCALE GENOMIC DNA]</scope>
    <source>
        <strain evidence="17">IBRC-M 10908</strain>
    </source>
</reference>
<evidence type="ECO:0000259" key="13">
    <source>
        <dbReference type="Pfam" id="PF04324"/>
    </source>
</evidence>
<evidence type="ECO:0000256" key="6">
    <source>
        <dbReference type="ARBA" id="ARBA00022617"/>
    </source>
</evidence>
<evidence type="ECO:0000256" key="2">
    <source>
        <dbReference type="ARBA" id="ARBA00001966"/>
    </source>
</evidence>
<feature type="domain" description="NADH-rubredoxin oxidoreductase C-terminal" evidence="15">
    <location>
        <begin position="304"/>
        <end position="359"/>
    </location>
</feature>
<keyword evidence="17" id="KW-1185">Reference proteome</keyword>
<protein>
    <submittedName>
        <fullName evidence="16">FAD-dependent oxidoreductase</fullName>
    </submittedName>
</protein>
<accession>A0ABV8U5X4</accession>